<reference evidence="2" key="2">
    <citation type="submission" date="2020-09" db="EMBL/GenBank/DDBJ databases">
        <authorList>
            <person name="Luo X."/>
        </authorList>
    </citation>
    <scope>NUCLEOTIDE SEQUENCE</scope>
    <source>
        <strain evidence="2">TRM S81-3</strain>
    </source>
</reference>
<comment type="caution">
    <text evidence="2">The sequence shown here is derived from an EMBL/GenBank/DDBJ whole genome shotgun (WGS) entry which is preliminary data.</text>
</comment>
<sequence length="331" mass="36040">MSKLFSRIGRRRAVEGAGAAVVVLGLLLWWLLPLGDDPPSGTITFSTGTRAGVYQKYGELLRAELRKDMPGLKVRLMTSAGSQENVERVASGEADFTIAAADAVETYKLLDRPGADRLRGVARLYDDYVQLVVPSDSDIQSVADLRGKRVAIGLPNSGVRLIATRLLKAAGIDPETDITPRSDGIDTGPERLGHGIDAFFWSGGLPTDGLRRIAETSAFRFVPISEDLVAELHDQGGATRYYRATNIPESAYPTVQNGATVPTLAVANLLMTRADMDPRLTEWLTRTVLDSRDGIGAHVHSAQLVDLRTAIYTDPLELHEGARRYYRSVKP</sequence>
<keyword evidence="1" id="KW-1133">Transmembrane helix</keyword>
<organism evidence="2 3">
    <name type="scientific">Streptomyces griseicoloratus</name>
    <dbReference type="NCBI Taxonomy" id="2752516"/>
    <lineage>
        <taxon>Bacteria</taxon>
        <taxon>Bacillati</taxon>
        <taxon>Actinomycetota</taxon>
        <taxon>Actinomycetes</taxon>
        <taxon>Kitasatosporales</taxon>
        <taxon>Streptomycetaceae</taxon>
        <taxon>Streptomyces</taxon>
    </lineage>
</organism>
<gene>
    <name evidence="2" type="ORF">H0H10_05265</name>
</gene>
<evidence type="ECO:0000313" key="3">
    <source>
        <dbReference type="Proteomes" id="UP000621210"/>
    </source>
</evidence>
<evidence type="ECO:0000256" key="1">
    <source>
        <dbReference type="SAM" id="Phobius"/>
    </source>
</evidence>
<evidence type="ECO:0000313" key="2">
    <source>
        <dbReference type="EMBL" id="MBD0418587.1"/>
    </source>
</evidence>
<keyword evidence="1" id="KW-0812">Transmembrane</keyword>
<reference evidence="2" key="1">
    <citation type="submission" date="2020-09" db="EMBL/GenBank/DDBJ databases">
        <title>Streptomyces grisecoloratus sp. nov., isolated from cotton soil.</title>
        <authorList>
            <person name="Xing L."/>
        </authorList>
    </citation>
    <scope>NUCLEOTIDE SEQUENCE</scope>
    <source>
        <strain evidence="2">TRM S81-3</strain>
    </source>
</reference>
<dbReference type="Gene3D" id="3.40.190.10">
    <property type="entry name" value="Periplasmic binding protein-like II"/>
    <property type="match status" value="2"/>
</dbReference>
<dbReference type="NCBIfam" id="TIGR02122">
    <property type="entry name" value="TRAP_TAXI"/>
    <property type="match status" value="1"/>
</dbReference>
<dbReference type="Pfam" id="PF16868">
    <property type="entry name" value="NMT1_3"/>
    <property type="match status" value="1"/>
</dbReference>
<proteinExistence type="predicted"/>
<feature type="transmembrane region" description="Helical" evidence="1">
    <location>
        <begin position="12"/>
        <end position="32"/>
    </location>
</feature>
<dbReference type="CDD" id="cd13569">
    <property type="entry name" value="PBP2_TAXI_TRAP_like_1"/>
    <property type="match status" value="1"/>
</dbReference>
<dbReference type="RefSeq" id="WP_188179638.1">
    <property type="nucleotide sequence ID" value="NZ_JACVQF010000162.1"/>
</dbReference>
<name>A0A926L1H9_9ACTN</name>
<keyword evidence="1" id="KW-0472">Membrane</keyword>
<keyword evidence="3" id="KW-1185">Reference proteome</keyword>
<dbReference type="PANTHER" id="PTHR42941">
    <property type="entry name" value="SLL1037 PROTEIN"/>
    <property type="match status" value="1"/>
</dbReference>
<dbReference type="EMBL" id="JACVQF010000162">
    <property type="protein sequence ID" value="MBD0418587.1"/>
    <property type="molecule type" value="Genomic_DNA"/>
</dbReference>
<protein>
    <submittedName>
        <fullName evidence="2">TAXI family TRAP transporter solute-binding subunit</fullName>
    </submittedName>
</protein>
<dbReference type="InterPro" id="IPR011852">
    <property type="entry name" value="TRAP_TAXI"/>
</dbReference>
<dbReference type="PANTHER" id="PTHR42941:SF1">
    <property type="entry name" value="SLL1037 PROTEIN"/>
    <property type="match status" value="1"/>
</dbReference>
<dbReference type="SUPFAM" id="SSF53850">
    <property type="entry name" value="Periplasmic binding protein-like II"/>
    <property type="match status" value="1"/>
</dbReference>
<dbReference type="Proteomes" id="UP000621210">
    <property type="component" value="Unassembled WGS sequence"/>
</dbReference>
<accession>A0A926L1H9</accession>
<dbReference type="AlphaFoldDB" id="A0A926L1H9"/>